<dbReference type="RefSeq" id="WP_320379587.1">
    <property type="nucleotide sequence ID" value="NZ_JAWDIQ010000001.1"/>
</dbReference>
<evidence type="ECO:0000259" key="6">
    <source>
        <dbReference type="Pfam" id="PF06271"/>
    </source>
</evidence>
<evidence type="ECO:0000313" key="8">
    <source>
        <dbReference type="Proteomes" id="UP001275315"/>
    </source>
</evidence>
<keyword evidence="2 5" id="KW-0812">Transmembrane</keyword>
<evidence type="ECO:0000256" key="1">
    <source>
        <dbReference type="ARBA" id="ARBA00004141"/>
    </source>
</evidence>
<dbReference type="EMBL" id="JAWDIQ010000001">
    <property type="protein sequence ID" value="MDY0408885.1"/>
    <property type="molecule type" value="Genomic_DNA"/>
</dbReference>
<proteinExistence type="predicted"/>
<organism evidence="7 8">
    <name type="scientific">Paracerasibacillus soli</name>
    <dbReference type="NCBI Taxonomy" id="480284"/>
    <lineage>
        <taxon>Bacteria</taxon>
        <taxon>Bacillati</taxon>
        <taxon>Bacillota</taxon>
        <taxon>Bacilli</taxon>
        <taxon>Bacillales</taxon>
        <taxon>Bacillaceae</taxon>
        <taxon>Paracerasibacillus</taxon>
    </lineage>
</organism>
<gene>
    <name evidence="7" type="ORF">RWD45_10420</name>
</gene>
<dbReference type="InterPro" id="IPR010432">
    <property type="entry name" value="RDD"/>
</dbReference>
<keyword evidence="8" id="KW-1185">Reference proteome</keyword>
<dbReference type="PANTHER" id="PTHR38480:SF1">
    <property type="entry name" value="SLR0254 PROTEIN"/>
    <property type="match status" value="1"/>
</dbReference>
<protein>
    <submittedName>
        <fullName evidence="7">RDD family protein</fullName>
    </submittedName>
</protein>
<comment type="caution">
    <text evidence="7">The sequence shown here is derived from an EMBL/GenBank/DDBJ whole genome shotgun (WGS) entry which is preliminary data.</text>
</comment>
<keyword evidence="3 5" id="KW-1133">Transmembrane helix</keyword>
<keyword evidence="4 5" id="KW-0472">Membrane</keyword>
<accession>A0ABU5CR85</accession>
<dbReference type="Proteomes" id="UP001275315">
    <property type="component" value="Unassembled WGS sequence"/>
</dbReference>
<evidence type="ECO:0000256" key="3">
    <source>
        <dbReference type="ARBA" id="ARBA00022989"/>
    </source>
</evidence>
<feature type="transmembrane region" description="Helical" evidence="5">
    <location>
        <begin position="35"/>
        <end position="61"/>
    </location>
</feature>
<name>A0ABU5CR85_9BACI</name>
<evidence type="ECO:0000313" key="7">
    <source>
        <dbReference type="EMBL" id="MDY0408885.1"/>
    </source>
</evidence>
<evidence type="ECO:0000256" key="2">
    <source>
        <dbReference type="ARBA" id="ARBA00022692"/>
    </source>
</evidence>
<dbReference type="Pfam" id="PF06271">
    <property type="entry name" value="RDD"/>
    <property type="match status" value="1"/>
</dbReference>
<reference evidence="7 8" key="1">
    <citation type="submission" date="2023-10" db="EMBL/GenBank/DDBJ databases">
        <title>Virgibacillus soli CC-YMP-6 genome.</title>
        <authorList>
            <person name="Miliotis G."/>
            <person name="Sengupta P."/>
            <person name="Hameed A."/>
            <person name="Chuvochina M."/>
            <person name="Mcdonagh F."/>
            <person name="Simpson A.C."/>
            <person name="Singh N.K."/>
            <person name="Rekha P.D."/>
            <person name="Raman K."/>
            <person name="Hugenholtz P."/>
            <person name="Venkateswaran K."/>
        </authorList>
    </citation>
    <scope>NUCLEOTIDE SEQUENCE [LARGE SCALE GENOMIC DNA]</scope>
    <source>
        <strain evidence="7 8">CC-YMP-6</strain>
    </source>
</reference>
<sequence length="146" mass="16605">MEKEQVGVKTPEFISLQFQLAGLGSRAAAFIIDQLILSAVNLLLAIIFIILIFSESYWLYIFDLNSFIFAMMIIAIFVIQWGYFILYEYFSGGRTVGKNIMGIRVIQENGHSITFLSSFIRNLLRIIDSLPISYLLGIFMISPSET</sequence>
<evidence type="ECO:0000256" key="5">
    <source>
        <dbReference type="SAM" id="Phobius"/>
    </source>
</evidence>
<evidence type="ECO:0000256" key="4">
    <source>
        <dbReference type="ARBA" id="ARBA00023136"/>
    </source>
</evidence>
<feature type="transmembrane region" description="Helical" evidence="5">
    <location>
        <begin position="67"/>
        <end position="90"/>
    </location>
</feature>
<feature type="domain" description="RDD" evidence="6">
    <location>
        <begin position="20"/>
        <end position="139"/>
    </location>
</feature>
<dbReference type="PANTHER" id="PTHR38480">
    <property type="entry name" value="SLR0254 PROTEIN"/>
    <property type="match status" value="1"/>
</dbReference>
<comment type="subcellular location">
    <subcellularLocation>
        <location evidence="1">Membrane</location>
        <topology evidence="1">Multi-pass membrane protein</topology>
    </subcellularLocation>
</comment>